<keyword evidence="4" id="KW-1185">Reference proteome</keyword>
<dbReference type="OrthoDB" id="5244at2"/>
<evidence type="ECO:0000256" key="1">
    <source>
        <dbReference type="ARBA" id="ARBA00022980"/>
    </source>
</evidence>
<keyword evidence="1" id="KW-0689">Ribosomal protein</keyword>
<organism evidence="3 4">
    <name type="scientific">Paenibacillus typhae</name>
    <dbReference type="NCBI Taxonomy" id="1174501"/>
    <lineage>
        <taxon>Bacteria</taxon>
        <taxon>Bacillati</taxon>
        <taxon>Bacillota</taxon>
        <taxon>Bacilli</taxon>
        <taxon>Bacillales</taxon>
        <taxon>Paenibacillaceae</taxon>
        <taxon>Paenibacillus</taxon>
    </lineage>
</organism>
<dbReference type="EMBL" id="FNDX01000063">
    <property type="protein sequence ID" value="SDK96650.1"/>
    <property type="molecule type" value="Genomic_DNA"/>
</dbReference>
<dbReference type="CDD" id="cd06088">
    <property type="entry name" value="KOW_RPL14"/>
    <property type="match status" value="1"/>
</dbReference>
<dbReference type="InterPro" id="IPR041985">
    <property type="entry name" value="Ribosomal_eL14_KOW"/>
</dbReference>
<dbReference type="AlphaFoldDB" id="A0A1G9G7I3"/>
<dbReference type="RefSeq" id="WP_090719853.1">
    <property type="nucleotide sequence ID" value="NZ_CBCSKY010000066.1"/>
</dbReference>
<dbReference type="STRING" id="1174501.SAMN05216192_16329"/>
<dbReference type="InterPro" id="IPR008991">
    <property type="entry name" value="Translation_prot_SH3-like_sf"/>
</dbReference>
<accession>A0A1G9G7I3</accession>
<dbReference type="GO" id="GO:1990904">
    <property type="term" value="C:ribonucleoprotein complex"/>
    <property type="evidence" value="ECO:0007669"/>
    <property type="project" value="UniProtKB-KW"/>
</dbReference>
<evidence type="ECO:0000313" key="4">
    <source>
        <dbReference type="Proteomes" id="UP000199050"/>
    </source>
</evidence>
<name>A0A1G9G7I3_9BACL</name>
<gene>
    <name evidence="3" type="ORF">SAMN05216192_16329</name>
</gene>
<dbReference type="Gene3D" id="2.30.30.30">
    <property type="match status" value="1"/>
</dbReference>
<keyword evidence="2" id="KW-0687">Ribonucleoprotein</keyword>
<evidence type="ECO:0000256" key="2">
    <source>
        <dbReference type="ARBA" id="ARBA00023274"/>
    </source>
</evidence>
<dbReference type="Proteomes" id="UP000199050">
    <property type="component" value="Unassembled WGS sequence"/>
</dbReference>
<evidence type="ECO:0000313" key="3">
    <source>
        <dbReference type="EMBL" id="SDK96650.1"/>
    </source>
</evidence>
<protein>
    <recommendedName>
        <fullName evidence="5">Ribosomal protein L14E/L6E/L27E</fullName>
    </recommendedName>
</protein>
<proteinExistence type="predicted"/>
<dbReference type="InterPro" id="IPR014722">
    <property type="entry name" value="Rib_uL2_dom2"/>
</dbReference>
<evidence type="ECO:0008006" key="5">
    <source>
        <dbReference type="Google" id="ProtNLM"/>
    </source>
</evidence>
<sequence>MNTGSSPQVGQIVRILKGKDAGEAAVVIAVVDSRFVYIADGDKRKFDGPKKKNIHHLELIPFISNEVVDSLEETGRVTNGKLRFAVMKYGNPAGKSADEKGD</sequence>
<dbReference type="SUPFAM" id="SSF50104">
    <property type="entry name" value="Translation proteins SH3-like domain"/>
    <property type="match status" value="1"/>
</dbReference>
<reference evidence="4" key="1">
    <citation type="submission" date="2016-10" db="EMBL/GenBank/DDBJ databases">
        <authorList>
            <person name="Varghese N."/>
            <person name="Submissions S."/>
        </authorList>
    </citation>
    <scope>NUCLEOTIDE SEQUENCE [LARGE SCALE GENOMIC DNA]</scope>
    <source>
        <strain evidence="4">CGMCC 1.11012</strain>
    </source>
</reference>
<dbReference type="GO" id="GO:0005840">
    <property type="term" value="C:ribosome"/>
    <property type="evidence" value="ECO:0007669"/>
    <property type="project" value="UniProtKB-KW"/>
</dbReference>